<keyword evidence="1" id="KW-1133">Transmembrane helix</keyword>
<feature type="transmembrane region" description="Helical" evidence="1">
    <location>
        <begin position="44"/>
        <end position="63"/>
    </location>
</feature>
<accession>A0A1G1V6V1</accession>
<evidence type="ECO:0000256" key="1">
    <source>
        <dbReference type="SAM" id="Phobius"/>
    </source>
</evidence>
<dbReference type="InterPro" id="IPR043713">
    <property type="entry name" value="DUF5654"/>
</dbReference>
<evidence type="ECO:0000313" key="2">
    <source>
        <dbReference type="EMBL" id="OGY11114.1"/>
    </source>
</evidence>
<comment type="caution">
    <text evidence="2">The sequence shown here is derived from an EMBL/GenBank/DDBJ whole genome shotgun (WGS) entry which is preliminary data.</text>
</comment>
<organism evidence="2 3">
    <name type="scientific">Candidatus Blackburnbacteria bacterium RIFCSPHIGHO2_12_FULL_41_13b</name>
    <dbReference type="NCBI Taxonomy" id="1797517"/>
    <lineage>
        <taxon>Bacteria</taxon>
        <taxon>Candidatus Blackburniibacteriota</taxon>
    </lineage>
</organism>
<name>A0A1G1V6V1_9BACT</name>
<dbReference type="Pfam" id="PF18898">
    <property type="entry name" value="DUF5654"/>
    <property type="match status" value="1"/>
</dbReference>
<reference evidence="2 3" key="1">
    <citation type="journal article" date="2016" name="Nat. Commun.">
        <title>Thousands of microbial genomes shed light on interconnected biogeochemical processes in an aquifer system.</title>
        <authorList>
            <person name="Anantharaman K."/>
            <person name="Brown C.T."/>
            <person name="Hug L.A."/>
            <person name="Sharon I."/>
            <person name="Castelle C.J."/>
            <person name="Probst A.J."/>
            <person name="Thomas B.C."/>
            <person name="Singh A."/>
            <person name="Wilkins M.J."/>
            <person name="Karaoz U."/>
            <person name="Brodie E.L."/>
            <person name="Williams K.H."/>
            <person name="Hubbard S.S."/>
            <person name="Banfield J.F."/>
        </authorList>
    </citation>
    <scope>NUCLEOTIDE SEQUENCE [LARGE SCALE GENOMIC DNA]</scope>
</reference>
<proteinExistence type="predicted"/>
<dbReference type="Proteomes" id="UP000178272">
    <property type="component" value="Unassembled WGS sequence"/>
</dbReference>
<protein>
    <submittedName>
        <fullName evidence="2">Uncharacterized protein</fullName>
    </submittedName>
</protein>
<keyword evidence="1" id="KW-0812">Transmembrane</keyword>
<keyword evidence="1" id="KW-0472">Membrane</keyword>
<dbReference type="AlphaFoldDB" id="A0A1G1V6V1"/>
<evidence type="ECO:0000313" key="3">
    <source>
        <dbReference type="Proteomes" id="UP000178272"/>
    </source>
</evidence>
<dbReference type="EMBL" id="MHCA01000044">
    <property type="protein sequence ID" value="OGY11114.1"/>
    <property type="molecule type" value="Genomic_DNA"/>
</dbReference>
<gene>
    <name evidence="2" type="ORF">A3F61_04455</name>
</gene>
<dbReference type="STRING" id="1797517.A3F61_04455"/>
<sequence length="70" mass="7709">MLKLSTTGFGLVAALAWNEAVKTFIEEYVKPYTPAGSGLVSQIIYAVIITLLAVTITYQLTVLKRKFSKK</sequence>